<keyword evidence="3" id="KW-1185">Reference proteome</keyword>
<proteinExistence type="predicted"/>
<gene>
    <name evidence="2" type="ORF">SLEP1_g952</name>
</gene>
<evidence type="ECO:0000313" key="2">
    <source>
        <dbReference type="EMBL" id="GKU86423.1"/>
    </source>
</evidence>
<comment type="caution">
    <text evidence="2">The sequence shown here is derived from an EMBL/GenBank/DDBJ whole genome shotgun (WGS) entry which is preliminary data.</text>
</comment>
<dbReference type="SUPFAM" id="SSF48452">
    <property type="entry name" value="TPR-like"/>
    <property type="match status" value="1"/>
</dbReference>
<feature type="repeat" description="TPR" evidence="1">
    <location>
        <begin position="47"/>
        <end position="80"/>
    </location>
</feature>
<dbReference type="EMBL" id="BPVZ01000001">
    <property type="protein sequence ID" value="GKU86423.1"/>
    <property type="molecule type" value="Genomic_DNA"/>
</dbReference>
<dbReference type="InterPro" id="IPR011990">
    <property type="entry name" value="TPR-like_helical_dom_sf"/>
</dbReference>
<dbReference type="AlphaFoldDB" id="A0AAV5HC86"/>
<dbReference type="InterPro" id="IPR051616">
    <property type="entry name" value="Cul2-RING_E3_ligase_SR"/>
</dbReference>
<dbReference type="PANTHER" id="PTHR46224:SF67">
    <property type="entry name" value="HSP70-HSP90 ORGANIZING PROTEIN 3-LIKE"/>
    <property type="match status" value="1"/>
</dbReference>
<name>A0AAV5HC86_9ROSI</name>
<dbReference type="PANTHER" id="PTHR46224">
    <property type="entry name" value="ANKYRIN REPEAT FAMILY PROTEIN"/>
    <property type="match status" value="1"/>
</dbReference>
<dbReference type="Gene3D" id="1.25.40.10">
    <property type="entry name" value="Tetratricopeptide repeat domain"/>
    <property type="match status" value="1"/>
</dbReference>
<dbReference type="Proteomes" id="UP001054252">
    <property type="component" value="Unassembled WGS sequence"/>
</dbReference>
<sequence length="107" mass="12175">MTLQVIDAFPTNADALSSRSFCWAQLETGDGALEDALSCIRLRPDWPEAYYRAGVAWMLLEDFEKAADAFYDGWKLNLEDEELERAFWESGSQNSVHLFLGLNKMGF</sequence>
<keyword evidence="1" id="KW-0802">TPR repeat</keyword>
<evidence type="ECO:0000313" key="3">
    <source>
        <dbReference type="Proteomes" id="UP001054252"/>
    </source>
</evidence>
<evidence type="ECO:0008006" key="4">
    <source>
        <dbReference type="Google" id="ProtNLM"/>
    </source>
</evidence>
<evidence type="ECO:0000256" key="1">
    <source>
        <dbReference type="PROSITE-ProRule" id="PRU00339"/>
    </source>
</evidence>
<dbReference type="InterPro" id="IPR019734">
    <property type="entry name" value="TPR_rpt"/>
</dbReference>
<accession>A0AAV5HC86</accession>
<dbReference type="PROSITE" id="PS50005">
    <property type="entry name" value="TPR"/>
    <property type="match status" value="1"/>
</dbReference>
<reference evidence="2 3" key="1">
    <citation type="journal article" date="2021" name="Commun. Biol.">
        <title>The genome of Shorea leprosula (Dipterocarpaceae) highlights the ecological relevance of drought in aseasonal tropical rainforests.</title>
        <authorList>
            <person name="Ng K.K.S."/>
            <person name="Kobayashi M.J."/>
            <person name="Fawcett J.A."/>
            <person name="Hatakeyama M."/>
            <person name="Paape T."/>
            <person name="Ng C.H."/>
            <person name="Ang C.C."/>
            <person name="Tnah L.H."/>
            <person name="Lee C.T."/>
            <person name="Nishiyama T."/>
            <person name="Sese J."/>
            <person name="O'Brien M.J."/>
            <person name="Copetti D."/>
            <person name="Mohd Noor M.I."/>
            <person name="Ong R.C."/>
            <person name="Putra M."/>
            <person name="Sireger I.Z."/>
            <person name="Indrioko S."/>
            <person name="Kosugi Y."/>
            <person name="Izuno A."/>
            <person name="Isagi Y."/>
            <person name="Lee S.L."/>
            <person name="Shimizu K.K."/>
        </authorList>
    </citation>
    <scope>NUCLEOTIDE SEQUENCE [LARGE SCALE GENOMIC DNA]</scope>
    <source>
        <strain evidence="2">214</strain>
    </source>
</reference>
<protein>
    <recommendedName>
        <fullName evidence="4">Tetratricopeptide repeat protein</fullName>
    </recommendedName>
</protein>
<organism evidence="2 3">
    <name type="scientific">Rubroshorea leprosula</name>
    <dbReference type="NCBI Taxonomy" id="152421"/>
    <lineage>
        <taxon>Eukaryota</taxon>
        <taxon>Viridiplantae</taxon>
        <taxon>Streptophyta</taxon>
        <taxon>Embryophyta</taxon>
        <taxon>Tracheophyta</taxon>
        <taxon>Spermatophyta</taxon>
        <taxon>Magnoliopsida</taxon>
        <taxon>eudicotyledons</taxon>
        <taxon>Gunneridae</taxon>
        <taxon>Pentapetalae</taxon>
        <taxon>rosids</taxon>
        <taxon>malvids</taxon>
        <taxon>Malvales</taxon>
        <taxon>Dipterocarpaceae</taxon>
        <taxon>Rubroshorea</taxon>
    </lineage>
</organism>